<organism evidence="2">
    <name type="scientific">marine sediment metagenome</name>
    <dbReference type="NCBI Taxonomy" id="412755"/>
    <lineage>
        <taxon>unclassified sequences</taxon>
        <taxon>metagenomes</taxon>
        <taxon>ecological metagenomes</taxon>
    </lineage>
</organism>
<evidence type="ECO:0000259" key="1">
    <source>
        <dbReference type="Pfam" id="PF01243"/>
    </source>
</evidence>
<dbReference type="EMBL" id="LAZR01000291">
    <property type="protein sequence ID" value="KKN76695.1"/>
    <property type="molecule type" value="Genomic_DNA"/>
</dbReference>
<dbReference type="AlphaFoldDB" id="A0A0F9T627"/>
<gene>
    <name evidence="2" type="ORF">LCGC14_0367860</name>
</gene>
<sequence>MDFEALREAIDLAAAVGHIFVATSGADGLPHLAAASALTGVADDQVLVTEWFCPGSITNLRDNPRVSLVVWDTGADKGYQLLGEVTEIEDVGVLDGYDPDLESTSPAPQVERRLLVRVGKVIQFTRAPHSDLEQ</sequence>
<dbReference type="Gene3D" id="2.30.110.10">
    <property type="entry name" value="Electron Transport, Fmn-binding Protein, Chain A"/>
    <property type="match status" value="1"/>
</dbReference>
<evidence type="ECO:0000313" key="2">
    <source>
        <dbReference type="EMBL" id="KKN76695.1"/>
    </source>
</evidence>
<dbReference type="InterPro" id="IPR011576">
    <property type="entry name" value="Pyridox_Oxase_N"/>
</dbReference>
<feature type="domain" description="Pyridoxamine 5'-phosphate oxidase N-terminal" evidence="1">
    <location>
        <begin position="19"/>
        <end position="97"/>
    </location>
</feature>
<proteinExistence type="predicted"/>
<comment type="caution">
    <text evidence="2">The sequence shown here is derived from an EMBL/GenBank/DDBJ whole genome shotgun (WGS) entry which is preliminary data.</text>
</comment>
<protein>
    <recommendedName>
        <fullName evidence="1">Pyridoxamine 5'-phosphate oxidase N-terminal domain-containing protein</fullName>
    </recommendedName>
</protein>
<reference evidence="2" key="1">
    <citation type="journal article" date="2015" name="Nature">
        <title>Complex archaea that bridge the gap between prokaryotes and eukaryotes.</title>
        <authorList>
            <person name="Spang A."/>
            <person name="Saw J.H."/>
            <person name="Jorgensen S.L."/>
            <person name="Zaremba-Niedzwiedzka K."/>
            <person name="Martijn J."/>
            <person name="Lind A.E."/>
            <person name="van Eijk R."/>
            <person name="Schleper C."/>
            <person name="Guy L."/>
            <person name="Ettema T.J."/>
        </authorList>
    </citation>
    <scope>NUCLEOTIDE SEQUENCE</scope>
</reference>
<dbReference type="InterPro" id="IPR012349">
    <property type="entry name" value="Split_barrel_FMN-bd"/>
</dbReference>
<dbReference type="SUPFAM" id="SSF50475">
    <property type="entry name" value="FMN-binding split barrel"/>
    <property type="match status" value="1"/>
</dbReference>
<name>A0A0F9T627_9ZZZZ</name>
<accession>A0A0F9T627</accession>
<dbReference type="Pfam" id="PF01243">
    <property type="entry name" value="PNPOx_N"/>
    <property type="match status" value="1"/>
</dbReference>